<name>A0A1I5KZH2_9HYPH</name>
<organism evidence="3 4">
    <name type="scientific">Cohaesibacter marisflavi</name>
    <dbReference type="NCBI Taxonomy" id="655353"/>
    <lineage>
        <taxon>Bacteria</taxon>
        <taxon>Pseudomonadati</taxon>
        <taxon>Pseudomonadota</taxon>
        <taxon>Alphaproteobacteria</taxon>
        <taxon>Hyphomicrobiales</taxon>
        <taxon>Cohaesibacteraceae</taxon>
    </lineage>
</organism>
<dbReference type="PANTHER" id="PTHR30383:SF5">
    <property type="entry name" value="SGNH HYDROLASE-TYPE ESTERASE DOMAIN-CONTAINING PROTEIN"/>
    <property type="match status" value="1"/>
</dbReference>
<dbReference type="AlphaFoldDB" id="A0A1I5KZH2"/>
<keyword evidence="4" id="KW-1185">Reference proteome</keyword>
<dbReference type="Pfam" id="PF13472">
    <property type="entry name" value="Lipase_GDSL_2"/>
    <property type="match status" value="1"/>
</dbReference>
<dbReference type="InterPro" id="IPR036514">
    <property type="entry name" value="SGNH_hydro_sf"/>
</dbReference>
<dbReference type="Gene3D" id="3.40.50.1110">
    <property type="entry name" value="SGNH hydrolase"/>
    <property type="match status" value="1"/>
</dbReference>
<keyword evidence="1" id="KW-0732">Signal</keyword>
<dbReference type="OrthoDB" id="9794725at2"/>
<evidence type="ECO:0000259" key="2">
    <source>
        <dbReference type="Pfam" id="PF13472"/>
    </source>
</evidence>
<dbReference type="PANTHER" id="PTHR30383">
    <property type="entry name" value="THIOESTERASE 1/PROTEASE 1/LYSOPHOSPHOLIPASE L1"/>
    <property type="match status" value="1"/>
</dbReference>
<dbReference type="Proteomes" id="UP000199236">
    <property type="component" value="Unassembled WGS sequence"/>
</dbReference>
<gene>
    <name evidence="3" type="ORF">SAMN04488056_11575</name>
</gene>
<dbReference type="EMBL" id="FOVR01000015">
    <property type="protein sequence ID" value="SFO90510.1"/>
    <property type="molecule type" value="Genomic_DNA"/>
</dbReference>
<proteinExistence type="predicted"/>
<feature type="domain" description="SGNH hydrolase-type esterase" evidence="2">
    <location>
        <begin position="46"/>
        <end position="199"/>
    </location>
</feature>
<reference evidence="3 4" key="1">
    <citation type="submission" date="2016-10" db="EMBL/GenBank/DDBJ databases">
        <authorList>
            <person name="de Groot N.N."/>
        </authorList>
    </citation>
    <scope>NUCLEOTIDE SEQUENCE [LARGE SCALE GENOMIC DNA]</scope>
    <source>
        <strain evidence="3 4">CGMCC 1.9157</strain>
    </source>
</reference>
<protein>
    <submittedName>
        <fullName evidence="3">Lysophospholipase L1</fullName>
    </submittedName>
</protein>
<dbReference type="SUPFAM" id="SSF52266">
    <property type="entry name" value="SGNH hydrolase"/>
    <property type="match status" value="1"/>
</dbReference>
<evidence type="ECO:0000313" key="3">
    <source>
        <dbReference type="EMBL" id="SFO90510.1"/>
    </source>
</evidence>
<feature type="signal peptide" evidence="1">
    <location>
        <begin position="1"/>
        <end position="23"/>
    </location>
</feature>
<evidence type="ECO:0000256" key="1">
    <source>
        <dbReference type="SAM" id="SignalP"/>
    </source>
</evidence>
<dbReference type="InterPro" id="IPR051532">
    <property type="entry name" value="Ester_Hydrolysis_Enzymes"/>
</dbReference>
<dbReference type="STRING" id="655353.SAMN04488056_11575"/>
<sequence>MIRKIMTFALCVAFLGFSAGANASGRIKPRSSLFLEFSPHVDVVMIGDSITKQGLWSEFVPEIKIANRGVGGDKADQILQRMDTILKTQPKVAYLMVGINDLTHGRSVKKTFDNIVAITEQLQQNDIKVVLQSTLECAREKCQRIFNNKVKRLNAALVKYANRNNIKFIDLNPYLSIETGLNPKYTFDGLHLNGKGYRVWVDRLYAEGITDF</sequence>
<dbReference type="GO" id="GO:0004622">
    <property type="term" value="F:phosphatidylcholine lysophospholipase activity"/>
    <property type="evidence" value="ECO:0007669"/>
    <property type="project" value="TreeGrafter"/>
</dbReference>
<evidence type="ECO:0000313" key="4">
    <source>
        <dbReference type="Proteomes" id="UP000199236"/>
    </source>
</evidence>
<dbReference type="InterPro" id="IPR013830">
    <property type="entry name" value="SGNH_hydro"/>
</dbReference>
<dbReference type="RefSeq" id="WP_090075167.1">
    <property type="nucleotide sequence ID" value="NZ_FOVR01000015.1"/>
</dbReference>
<accession>A0A1I5KZH2</accession>
<feature type="chain" id="PRO_5011751068" evidence="1">
    <location>
        <begin position="24"/>
        <end position="212"/>
    </location>
</feature>